<keyword evidence="4" id="KW-1185">Reference proteome</keyword>
<feature type="signal peptide" evidence="2">
    <location>
        <begin position="1"/>
        <end position="17"/>
    </location>
</feature>
<feature type="chain" id="PRO_5035466454" evidence="2">
    <location>
        <begin position="18"/>
        <end position="204"/>
    </location>
</feature>
<evidence type="ECO:0000256" key="1">
    <source>
        <dbReference type="SAM" id="MobiDB-lite"/>
    </source>
</evidence>
<evidence type="ECO:0000256" key="2">
    <source>
        <dbReference type="SAM" id="SignalP"/>
    </source>
</evidence>
<proteinExistence type="predicted"/>
<organism evidence="3 4">
    <name type="scientific">Paraphoma chrysanthemicola</name>
    <dbReference type="NCBI Taxonomy" id="798071"/>
    <lineage>
        <taxon>Eukaryota</taxon>
        <taxon>Fungi</taxon>
        <taxon>Dikarya</taxon>
        <taxon>Ascomycota</taxon>
        <taxon>Pezizomycotina</taxon>
        <taxon>Dothideomycetes</taxon>
        <taxon>Pleosporomycetidae</taxon>
        <taxon>Pleosporales</taxon>
        <taxon>Pleosporineae</taxon>
        <taxon>Phaeosphaeriaceae</taxon>
        <taxon>Paraphoma</taxon>
    </lineage>
</organism>
<sequence length="204" mass="22715">MPCSLKLVRLMLLPVLGRPGYKTTRFALSALTTIDIYRCVMKYLFKWGLICHCILRRALLSATRGTDAAQEAPRETLRRTLTFSRTVTTFYSGTSSHVLAGDIGFWLSSGGAVAPLSINLDLQASIRPSAAPFNPSRAHARPINQVPRLVNTNEARTAHVLQWTAFEVKRPIHLTLISRLRREPATPLGRSTRSHPMRRAARGT</sequence>
<reference evidence="3" key="1">
    <citation type="journal article" date="2021" name="Nat. Commun.">
        <title>Genetic determinants of endophytism in the Arabidopsis root mycobiome.</title>
        <authorList>
            <person name="Mesny F."/>
            <person name="Miyauchi S."/>
            <person name="Thiergart T."/>
            <person name="Pickel B."/>
            <person name="Atanasova L."/>
            <person name="Karlsson M."/>
            <person name="Huettel B."/>
            <person name="Barry K.W."/>
            <person name="Haridas S."/>
            <person name="Chen C."/>
            <person name="Bauer D."/>
            <person name="Andreopoulos W."/>
            <person name="Pangilinan J."/>
            <person name="LaButti K."/>
            <person name="Riley R."/>
            <person name="Lipzen A."/>
            <person name="Clum A."/>
            <person name="Drula E."/>
            <person name="Henrissat B."/>
            <person name="Kohler A."/>
            <person name="Grigoriev I.V."/>
            <person name="Martin F.M."/>
            <person name="Hacquard S."/>
        </authorList>
    </citation>
    <scope>NUCLEOTIDE SEQUENCE</scope>
    <source>
        <strain evidence="3">MPI-SDFR-AT-0120</strain>
    </source>
</reference>
<keyword evidence="2" id="KW-0732">Signal</keyword>
<feature type="compositionally biased region" description="Basic residues" evidence="1">
    <location>
        <begin position="192"/>
        <end position="204"/>
    </location>
</feature>
<comment type="caution">
    <text evidence="3">The sequence shown here is derived from an EMBL/GenBank/DDBJ whole genome shotgun (WGS) entry which is preliminary data.</text>
</comment>
<dbReference type="EMBL" id="JAGMVJ010000001">
    <property type="protein sequence ID" value="KAH7095754.1"/>
    <property type="molecule type" value="Genomic_DNA"/>
</dbReference>
<evidence type="ECO:0000313" key="3">
    <source>
        <dbReference type="EMBL" id="KAH7095754.1"/>
    </source>
</evidence>
<dbReference type="AlphaFoldDB" id="A0A8K0W5C0"/>
<dbReference type="Proteomes" id="UP000813461">
    <property type="component" value="Unassembled WGS sequence"/>
</dbReference>
<feature type="region of interest" description="Disordered" evidence="1">
    <location>
        <begin position="183"/>
        <end position="204"/>
    </location>
</feature>
<protein>
    <submittedName>
        <fullName evidence="3">Uncharacterized protein</fullName>
    </submittedName>
</protein>
<accession>A0A8K0W5C0</accession>
<gene>
    <name evidence="3" type="ORF">FB567DRAFT_39007</name>
</gene>
<evidence type="ECO:0000313" key="4">
    <source>
        <dbReference type="Proteomes" id="UP000813461"/>
    </source>
</evidence>
<name>A0A8K0W5C0_9PLEO</name>